<dbReference type="PANTHER" id="PTHR46797:SF1">
    <property type="entry name" value="METHYLPHOSPHONATE SYNTHASE"/>
    <property type="match status" value="1"/>
</dbReference>
<comment type="caution">
    <text evidence="3">The sequence shown here is derived from an EMBL/GenBank/DDBJ whole genome shotgun (WGS) entry which is preliminary data.</text>
</comment>
<feature type="domain" description="HTH cro/C1-type" evidence="2">
    <location>
        <begin position="13"/>
        <end position="67"/>
    </location>
</feature>
<keyword evidence="1" id="KW-0238">DNA-binding</keyword>
<dbReference type="OrthoDB" id="7596101at2"/>
<dbReference type="Proteomes" id="UP000289411">
    <property type="component" value="Unassembled WGS sequence"/>
</dbReference>
<dbReference type="AlphaFoldDB" id="A0A4Q2RBA5"/>
<keyword evidence="4" id="KW-1185">Reference proteome</keyword>
<dbReference type="SMART" id="SM00530">
    <property type="entry name" value="HTH_XRE"/>
    <property type="match status" value="1"/>
</dbReference>
<evidence type="ECO:0000256" key="1">
    <source>
        <dbReference type="ARBA" id="ARBA00023125"/>
    </source>
</evidence>
<name>A0A4Q2RBA5_9HYPH</name>
<dbReference type="GO" id="GO:0003700">
    <property type="term" value="F:DNA-binding transcription factor activity"/>
    <property type="evidence" value="ECO:0007669"/>
    <property type="project" value="TreeGrafter"/>
</dbReference>
<accession>A0A4Q2RBA5</accession>
<evidence type="ECO:0000313" key="3">
    <source>
        <dbReference type="EMBL" id="RYB04460.1"/>
    </source>
</evidence>
<dbReference type="EMBL" id="QYBC01000010">
    <property type="protein sequence ID" value="RYB04460.1"/>
    <property type="molecule type" value="Genomic_DNA"/>
</dbReference>
<protein>
    <submittedName>
        <fullName evidence="3">XRE family transcriptional regulator</fullName>
    </submittedName>
</protein>
<reference evidence="3 4" key="1">
    <citation type="submission" date="2018-09" db="EMBL/GenBank/DDBJ databases">
        <authorList>
            <person name="Grouzdev D.S."/>
            <person name="Krutkina M.S."/>
        </authorList>
    </citation>
    <scope>NUCLEOTIDE SEQUENCE [LARGE SCALE GENOMIC DNA]</scope>
    <source>
        <strain evidence="3 4">RmlP001</strain>
    </source>
</reference>
<dbReference type="PANTHER" id="PTHR46797">
    <property type="entry name" value="HTH-TYPE TRANSCRIPTIONAL REGULATOR"/>
    <property type="match status" value="1"/>
</dbReference>
<dbReference type="GO" id="GO:0005829">
    <property type="term" value="C:cytosol"/>
    <property type="evidence" value="ECO:0007669"/>
    <property type="project" value="TreeGrafter"/>
</dbReference>
<evidence type="ECO:0000259" key="2">
    <source>
        <dbReference type="PROSITE" id="PS50943"/>
    </source>
</evidence>
<proteinExistence type="predicted"/>
<organism evidence="3 4">
    <name type="scientific">Lichenibacterium ramalinae</name>
    <dbReference type="NCBI Taxonomy" id="2316527"/>
    <lineage>
        <taxon>Bacteria</taxon>
        <taxon>Pseudomonadati</taxon>
        <taxon>Pseudomonadota</taxon>
        <taxon>Alphaproteobacteria</taxon>
        <taxon>Hyphomicrobiales</taxon>
        <taxon>Lichenihabitantaceae</taxon>
        <taxon>Lichenibacterium</taxon>
    </lineage>
</organism>
<dbReference type="CDD" id="cd00093">
    <property type="entry name" value="HTH_XRE"/>
    <property type="match status" value="1"/>
</dbReference>
<dbReference type="GO" id="GO:0003677">
    <property type="term" value="F:DNA binding"/>
    <property type="evidence" value="ECO:0007669"/>
    <property type="project" value="UniProtKB-KW"/>
</dbReference>
<dbReference type="Pfam" id="PF01381">
    <property type="entry name" value="HTH_3"/>
    <property type="match status" value="1"/>
</dbReference>
<sequence>MDDRDLTELNRKLKSLRLAKRLSIAAVSTATGISRSHLWNLENRPMNPSSELLLKLASEYGASVADLVGENPDAENESPRLAALFREVKKLSERDLLTIEGIIKQFRSE</sequence>
<dbReference type="InterPro" id="IPR001387">
    <property type="entry name" value="Cro/C1-type_HTH"/>
</dbReference>
<reference evidence="3 4" key="2">
    <citation type="submission" date="2019-02" db="EMBL/GenBank/DDBJ databases">
        <title>'Lichenibacterium ramalinii' gen. nov. sp. nov., 'Lichenibacterium minor' gen. nov. sp. nov.</title>
        <authorList>
            <person name="Pankratov T."/>
        </authorList>
    </citation>
    <scope>NUCLEOTIDE SEQUENCE [LARGE SCALE GENOMIC DNA]</scope>
    <source>
        <strain evidence="3 4">RmlP001</strain>
    </source>
</reference>
<dbReference type="SUPFAM" id="SSF47413">
    <property type="entry name" value="lambda repressor-like DNA-binding domains"/>
    <property type="match status" value="1"/>
</dbReference>
<dbReference type="PROSITE" id="PS50943">
    <property type="entry name" value="HTH_CROC1"/>
    <property type="match status" value="1"/>
</dbReference>
<evidence type="ECO:0000313" key="4">
    <source>
        <dbReference type="Proteomes" id="UP000289411"/>
    </source>
</evidence>
<gene>
    <name evidence="3" type="ORF">D3272_13575</name>
</gene>
<dbReference type="RefSeq" id="WP_129219732.1">
    <property type="nucleotide sequence ID" value="NZ_QYBC01000010.1"/>
</dbReference>
<dbReference type="InterPro" id="IPR050807">
    <property type="entry name" value="TransReg_Diox_bact_type"/>
</dbReference>
<dbReference type="Gene3D" id="1.10.260.40">
    <property type="entry name" value="lambda repressor-like DNA-binding domains"/>
    <property type="match status" value="1"/>
</dbReference>
<dbReference type="InterPro" id="IPR010982">
    <property type="entry name" value="Lambda_DNA-bd_dom_sf"/>
</dbReference>